<dbReference type="Proteomes" id="UP001357485">
    <property type="component" value="Unassembled WGS sequence"/>
</dbReference>
<dbReference type="EMBL" id="JAVRRA010008821">
    <property type="protein sequence ID" value="KAK5255528.1"/>
    <property type="molecule type" value="Genomic_DNA"/>
</dbReference>
<evidence type="ECO:0000313" key="1">
    <source>
        <dbReference type="EMBL" id="KAK5255528.1"/>
    </source>
</evidence>
<name>A0ABR0LXB5_9PEZI</name>
<proteinExistence type="predicted"/>
<organism evidence="1 2">
    <name type="scientific">Cryomyces antarcticus</name>
    <dbReference type="NCBI Taxonomy" id="329879"/>
    <lineage>
        <taxon>Eukaryota</taxon>
        <taxon>Fungi</taxon>
        <taxon>Dikarya</taxon>
        <taxon>Ascomycota</taxon>
        <taxon>Pezizomycotina</taxon>
        <taxon>Dothideomycetes</taxon>
        <taxon>Dothideomycetes incertae sedis</taxon>
        <taxon>Cryomyces</taxon>
    </lineage>
</organism>
<gene>
    <name evidence="1" type="ORF">LTR16_004546</name>
</gene>
<feature type="non-terminal residue" evidence="1">
    <location>
        <position position="176"/>
    </location>
</feature>
<feature type="non-terminal residue" evidence="1">
    <location>
        <position position="1"/>
    </location>
</feature>
<evidence type="ECO:0000313" key="2">
    <source>
        <dbReference type="Proteomes" id="UP001357485"/>
    </source>
</evidence>
<reference evidence="1 2" key="1">
    <citation type="submission" date="2023-08" db="EMBL/GenBank/DDBJ databases">
        <title>Black Yeasts Isolated from many extreme environments.</title>
        <authorList>
            <person name="Coleine C."/>
            <person name="Stajich J.E."/>
            <person name="Selbmann L."/>
        </authorList>
    </citation>
    <scope>NUCLEOTIDE SEQUENCE [LARGE SCALE GENOMIC DNA]</scope>
    <source>
        <strain evidence="1 2">CCFEE 536</strain>
    </source>
</reference>
<sequence>QWHLDEPLLVRDLLDRLREPSLGALCQHGADHQHASRFRRRERPSRVRRLPRLWRGWDLRKTHCLGHLRLQYWSLRNERQRGEERHHSPTGCRVQSLHPPPCQQLPERCEPCKLLSEPDHEPLRAYRARCKPGWERIRLPVRRCHAGWRRAARRCGEQWQPCAVDNRSWRTERLRV</sequence>
<comment type="caution">
    <text evidence="1">The sequence shown here is derived from an EMBL/GenBank/DDBJ whole genome shotgun (WGS) entry which is preliminary data.</text>
</comment>
<accession>A0ABR0LXB5</accession>
<keyword evidence="2" id="KW-1185">Reference proteome</keyword>
<protein>
    <submittedName>
        <fullName evidence="1">Uncharacterized protein</fullName>
    </submittedName>
</protein>